<reference evidence="2 3" key="1">
    <citation type="submission" date="2019-11" db="EMBL/GenBank/DDBJ databases">
        <title>Whole genome sequence of Oryza granulata.</title>
        <authorList>
            <person name="Li W."/>
        </authorList>
    </citation>
    <scope>NUCLEOTIDE SEQUENCE [LARGE SCALE GENOMIC DNA]</scope>
    <source>
        <strain evidence="3">cv. Menghai</strain>
        <tissue evidence="2">Leaf</tissue>
    </source>
</reference>
<protein>
    <submittedName>
        <fullName evidence="2">Uncharacterized protein</fullName>
    </submittedName>
</protein>
<comment type="caution">
    <text evidence="2">The sequence shown here is derived from an EMBL/GenBank/DDBJ whole genome shotgun (WGS) entry which is preliminary data.</text>
</comment>
<keyword evidence="3" id="KW-1185">Reference proteome</keyword>
<dbReference type="EMBL" id="SPHZ02000010">
    <property type="protein sequence ID" value="KAF0896882.1"/>
    <property type="molecule type" value="Genomic_DNA"/>
</dbReference>
<gene>
    <name evidence="2" type="ORF">E2562_029570</name>
</gene>
<proteinExistence type="predicted"/>
<accession>A0A6G1C9K2</accession>
<sequence>MDRRQRVAAAGGGGETASRWRYKEAAANGGHGGGQESGGGGRRSGRLRKDVHRVRIGAIHVTRQVTNLFITACRPGGPDNLKPATVLGYA</sequence>
<name>A0A6G1C9K2_9ORYZ</name>
<feature type="compositionally biased region" description="Gly residues" evidence="1">
    <location>
        <begin position="29"/>
        <end position="42"/>
    </location>
</feature>
<evidence type="ECO:0000313" key="3">
    <source>
        <dbReference type="Proteomes" id="UP000479710"/>
    </source>
</evidence>
<dbReference type="AlphaFoldDB" id="A0A6G1C9K2"/>
<feature type="region of interest" description="Disordered" evidence="1">
    <location>
        <begin position="1"/>
        <end position="49"/>
    </location>
</feature>
<evidence type="ECO:0000256" key="1">
    <source>
        <dbReference type="SAM" id="MobiDB-lite"/>
    </source>
</evidence>
<dbReference type="Proteomes" id="UP000479710">
    <property type="component" value="Unassembled WGS sequence"/>
</dbReference>
<organism evidence="2 3">
    <name type="scientific">Oryza meyeriana var. granulata</name>
    <dbReference type="NCBI Taxonomy" id="110450"/>
    <lineage>
        <taxon>Eukaryota</taxon>
        <taxon>Viridiplantae</taxon>
        <taxon>Streptophyta</taxon>
        <taxon>Embryophyta</taxon>
        <taxon>Tracheophyta</taxon>
        <taxon>Spermatophyta</taxon>
        <taxon>Magnoliopsida</taxon>
        <taxon>Liliopsida</taxon>
        <taxon>Poales</taxon>
        <taxon>Poaceae</taxon>
        <taxon>BOP clade</taxon>
        <taxon>Oryzoideae</taxon>
        <taxon>Oryzeae</taxon>
        <taxon>Oryzinae</taxon>
        <taxon>Oryza</taxon>
        <taxon>Oryza meyeriana</taxon>
    </lineage>
</organism>
<evidence type="ECO:0000313" key="2">
    <source>
        <dbReference type="EMBL" id="KAF0896882.1"/>
    </source>
</evidence>